<sequence length="1226" mass="130176">MSRPGRTRCVTFLSAAPGPGRTAVVANAAVVLAGAGSRVLIVGWSGGPPDVRAYFDGFRSGAHADSEPLARRLGELTVPSGVWRSERLRLPADIGVIDVIAPAGHEASAPPALSRTDAIETVSTRLRALMNESAHEYVLVDAPADPAPGYLEVIARVADIVVVVLTPGRLPATKASWLAQTVQERSVTGVPVVPMLVPAPDAGQAAPPAPAEFLRQVFGEFLERGRGELLEFHAGPPRGGPPLLTTLAEEPDSAAVRSYARLAALVTEGAVTGMRAVPPGLRAGYRAAAGLQEPAVTGDFTLVHAWPDRRWADWIRATLRECAAEVTLAAPGEPVSGRVIALVSPDLTGAAVPDPDLAVVLPDGDATSVEAKALFEPAPGMTADEAALQLLGRLGLVRVPAQHTTFTPRYPGDVRSAPPITNLAQNPDPGFVGRAAELAAVREYLTTAADGCVPYVLSGPPGVGKTAMAREYVRLFGDDYDLLWWLDARTPELVQQGLADLAHHLGIPPEGDVTRAVVSVLRTEERRPWLIVYDDPDDLAAVEDLVPSGGPGHVIVTTRAPAGRARPGAALTALDPVPGAELLRQGVGSVTVAQAADLVATLGGLPLAVRLAGAWLRRNSRILSERGAFTEAAAAWVAEEFLAQYERAAAEGGEPVDACLALTLRSMAEEGAPGRLAVRLVELCSWLAPEGVGHRLLSTRSFLDALASAAGPDEPLVHSDPMLLDRALHLCEQYALAEWIRGGGGVVRLHRLVQTAVRDGMGETLGGRRREQVLQALAESIPPEVGGPVVASRAVFTELQRHFGPSGAAESRADAVRRWAVNQVRFQYAQGDRGSWPVMLPLAERLAETWPEDLLTGRLLGQVANIRRGLGDFRAALEAGDRALAILRPLGEEGRYGSMVVSRGRSADLRALGRFAESLGEIQAVYEEARELFGEGHRDAILAKINLAEASRIAGQHDLALDLILSARAQQVAEFGADSVPALHCAALAGRYLGENGDREAAGRLLVDNLRLVRDRRPASPELELSLLGGLAIVQRLEPGRELDHRRINEVRNGFREYLGADHPATVSAELSLAIELHMAGRPGPALRIADRCLERFERTFSPGHPFVHLCRLDANLFRLDAGAVTPAMALEEANAAEAALARALGEQHPWALAAAVHISRCQVELGDVEGALALDETTAADCLDFLGPDHLYTVIASAARDDSRSRRRGGTGRGRPVIYLDVPAV</sequence>
<proteinExistence type="predicted"/>
<dbReference type="InterPro" id="IPR053137">
    <property type="entry name" value="NLR-like"/>
</dbReference>
<dbReference type="SUPFAM" id="SSF48452">
    <property type="entry name" value="TPR-like"/>
    <property type="match status" value="1"/>
</dbReference>
<dbReference type="PANTHER" id="PTHR46082:SF6">
    <property type="entry name" value="AAA+ ATPASE DOMAIN-CONTAINING PROTEIN-RELATED"/>
    <property type="match status" value="1"/>
</dbReference>
<dbReference type="Pfam" id="PF13191">
    <property type="entry name" value="AAA_16"/>
    <property type="match status" value="1"/>
</dbReference>
<organism evidence="2 3">
    <name type="scientific">Actinomadura graeca</name>
    <dbReference type="NCBI Taxonomy" id="2750812"/>
    <lineage>
        <taxon>Bacteria</taxon>
        <taxon>Bacillati</taxon>
        <taxon>Actinomycetota</taxon>
        <taxon>Actinomycetes</taxon>
        <taxon>Streptosporangiales</taxon>
        <taxon>Thermomonosporaceae</taxon>
        <taxon>Actinomadura</taxon>
    </lineage>
</organism>
<dbReference type="NCBIfam" id="NF040586">
    <property type="entry name" value="FxSxx_TPR"/>
    <property type="match status" value="1"/>
</dbReference>
<gene>
    <name evidence="2" type="ORF">AGRA3207_002038</name>
</gene>
<dbReference type="InterPro" id="IPR011990">
    <property type="entry name" value="TPR-like_helical_dom_sf"/>
</dbReference>
<protein>
    <recommendedName>
        <fullName evidence="1">Orc1-like AAA ATPase domain-containing protein</fullName>
    </recommendedName>
</protein>
<dbReference type="InterPro" id="IPR041664">
    <property type="entry name" value="AAA_16"/>
</dbReference>
<evidence type="ECO:0000313" key="3">
    <source>
        <dbReference type="Proteomes" id="UP001049518"/>
    </source>
</evidence>
<evidence type="ECO:0000259" key="1">
    <source>
        <dbReference type="Pfam" id="PF13191"/>
    </source>
</evidence>
<reference evidence="2" key="1">
    <citation type="submission" date="2020-07" db="EMBL/GenBank/DDBJ databases">
        <authorList>
            <person name="Tarantini F.S."/>
            <person name="Hong K.W."/>
            <person name="Chan K.G."/>
        </authorList>
    </citation>
    <scope>NUCLEOTIDE SEQUENCE</scope>
    <source>
        <strain evidence="2">32-07</strain>
    </source>
</reference>
<dbReference type="EMBL" id="CP059572">
    <property type="protein sequence ID" value="QXJ21206.1"/>
    <property type="molecule type" value="Genomic_DNA"/>
</dbReference>
<feature type="domain" description="Orc1-like AAA ATPase" evidence="1">
    <location>
        <begin position="431"/>
        <end position="495"/>
    </location>
</feature>
<keyword evidence="3" id="KW-1185">Reference proteome</keyword>
<dbReference type="Proteomes" id="UP001049518">
    <property type="component" value="Chromosome"/>
</dbReference>
<name>A0ABX8QS34_9ACTN</name>
<dbReference type="InterPro" id="IPR027417">
    <property type="entry name" value="P-loop_NTPase"/>
</dbReference>
<dbReference type="Gene3D" id="1.25.40.10">
    <property type="entry name" value="Tetratricopeptide repeat domain"/>
    <property type="match status" value="2"/>
</dbReference>
<accession>A0ABX8QS34</accession>
<evidence type="ECO:0000313" key="2">
    <source>
        <dbReference type="EMBL" id="QXJ21206.1"/>
    </source>
</evidence>
<dbReference type="PANTHER" id="PTHR46082">
    <property type="entry name" value="ATP/GTP-BINDING PROTEIN-RELATED"/>
    <property type="match status" value="1"/>
</dbReference>
<dbReference type="RefSeq" id="WP_231334345.1">
    <property type="nucleotide sequence ID" value="NZ_CP059572.1"/>
</dbReference>
<dbReference type="Gene3D" id="3.40.50.300">
    <property type="entry name" value="P-loop containing nucleotide triphosphate hydrolases"/>
    <property type="match status" value="2"/>
</dbReference>
<dbReference type="SUPFAM" id="SSF52540">
    <property type="entry name" value="P-loop containing nucleoside triphosphate hydrolases"/>
    <property type="match status" value="2"/>
</dbReference>